<evidence type="ECO:0000313" key="1">
    <source>
        <dbReference type="EMBL" id="MFC6018868.1"/>
    </source>
</evidence>
<evidence type="ECO:0000313" key="2">
    <source>
        <dbReference type="Proteomes" id="UP001596203"/>
    </source>
</evidence>
<gene>
    <name evidence="1" type="ORF">ACFP2T_22000</name>
</gene>
<reference evidence="2" key="1">
    <citation type="journal article" date="2019" name="Int. J. Syst. Evol. Microbiol.">
        <title>The Global Catalogue of Microorganisms (GCM) 10K type strain sequencing project: providing services to taxonomists for standard genome sequencing and annotation.</title>
        <authorList>
            <consortium name="The Broad Institute Genomics Platform"/>
            <consortium name="The Broad Institute Genome Sequencing Center for Infectious Disease"/>
            <person name="Wu L."/>
            <person name="Ma J."/>
        </authorList>
    </citation>
    <scope>NUCLEOTIDE SEQUENCE [LARGE SCALE GENOMIC DNA]</scope>
    <source>
        <strain evidence="2">ZS-35-S2</strain>
    </source>
</reference>
<keyword evidence="2" id="KW-1185">Reference proteome</keyword>
<name>A0ABW1KCV8_9ACTN</name>
<organism evidence="1 2">
    <name type="scientific">Plantactinospora solaniradicis</name>
    <dbReference type="NCBI Taxonomy" id="1723736"/>
    <lineage>
        <taxon>Bacteria</taxon>
        <taxon>Bacillati</taxon>
        <taxon>Actinomycetota</taxon>
        <taxon>Actinomycetes</taxon>
        <taxon>Micromonosporales</taxon>
        <taxon>Micromonosporaceae</taxon>
        <taxon>Plantactinospora</taxon>
    </lineage>
</organism>
<comment type="caution">
    <text evidence="1">The sequence shown here is derived from an EMBL/GenBank/DDBJ whole genome shotgun (WGS) entry which is preliminary data.</text>
</comment>
<proteinExistence type="predicted"/>
<dbReference type="EMBL" id="JBHSPR010000018">
    <property type="protein sequence ID" value="MFC6018868.1"/>
    <property type="molecule type" value="Genomic_DNA"/>
</dbReference>
<dbReference type="Proteomes" id="UP001596203">
    <property type="component" value="Unassembled WGS sequence"/>
</dbReference>
<accession>A0ABW1KCV8</accession>
<sequence length="59" mass="7028">MDIKRQAVERMLAAMWTANSRRYGNHLLQPFRLNGDRLTRFGHENRAAPGQRFRCWGRL</sequence>
<protein>
    <submittedName>
        <fullName evidence="1">Uncharacterized protein</fullName>
    </submittedName>
</protein>
<dbReference type="RefSeq" id="WP_377424613.1">
    <property type="nucleotide sequence ID" value="NZ_JBHSPR010000018.1"/>
</dbReference>